<gene>
    <name evidence="4" type="ORF">ACFYXQ_41120</name>
</gene>
<protein>
    <submittedName>
        <fullName evidence="4">Fused (3R)-hydroxyacyl-ACP dehydratase subunits HadA/HadB</fullName>
    </submittedName>
</protein>
<dbReference type="InterPro" id="IPR039569">
    <property type="entry name" value="FAS1-like_DH_region"/>
</dbReference>
<name>A0ABW6SD73_9NOCA</name>
<proteinExistence type="inferred from homology"/>
<feature type="domain" description="MaoC-like" evidence="2">
    <location>
        <begin position="226"/>
        <end position="313"/>
    </location>
</feature>
<dbReference type="SUPFAM" id="SSF54637">
    <property type="entry name" value="Thioesterase/thiol ester dehydrase-isomerase"/>
    <property type="match status" value="2"/>
</dbReference>
<dbReference type="PANTHER" id="PTHR43841:SF3">
    <property type="entry name" value="(3R)-HYDROXYACYL-ACP DEHYDRATASE SUBUNIT HADB"/>
    <property type="match status" value="1"/>
</dbReference>
<accession>A0ABW6SD73</accession>
<evidence type="ECO:0000313" key="4">
    <source>
        <dbReference type="EMBL" id="MFF3574167.1"/>
    </source>
</evidence>
<comment type="similarity">
    <text evidence="1">Belongs to the enoyl-CoA hydratase/isomerase family.</text>
</comment>
<evidence type="ECO:0000256" key="1">
    <source>
        <dbReference type="ARBA" id="ARBA00005254"/>
    </source>
</evidence>
<dbReference type="Pfam" id="PF13452">
    <property type="entry name" value="FAS1_DH_region"/>
    <property type="match status" value="1"/>
</dbReference>
<dbReference type="Pfam" id="PF01575">
    <property type="entry name" value="MaoC_dehydratas"/>
    <property type="match status" value="1"/>
</dbReference>
<evidence type="ECO:0000313" key="5">
    <source>
        <dbReference type="Proteomes" id="UP001601992"/>
    </source>
</evidence>
<evidence type="ECO:0000259" key="2">
    <source>
        <dbReference type="Pfam" id="PF01575"/>
    </source>
</evidence>
<dbReference type="InterPro" id="IPR002539">
    <property type="entry name" value="MaoC-like_dom"/>
</dbReference>
<evidence type="ECO:0000259" key="3">
    <source>
        <dbReference type="Pfam" id="PF13452"/>
    </source>
</evidence>
<feature type="domain" description="FAS1-like dehydratase" evidence="3">
    <location>
        <begin position="14"/>
        <end position="142"/>
    </location>
</feature>
<reference evidence="4 5" key="1">
    <citation type="submission" date="2024-10" db="EMBL/GenBank/DDBJ databases">
        <title>The Natural Products Discovery Center: Release of the First 8490 Sequenced Strains for Exploring Actinobacteria Biosynthetic Diversity.</title>
        <authorList>
            <person name="Kalkreuter E."/>
            <person name="Kautsar S.A."/>
            <person name="Yang D."/>
            <person name="Bader C.D."/>
            <person name="Teijaro C.N."/>
            <person name="Fluegel L."/>
            <person name="Davis C.M."/>
            <person name="Simpson J.R."/>
            <person name="Lauterbach L."/>
            <person name="Steele A.D."/>
            <person name="Gui C."/>
            <person name="Meng S."/>
            <person name="Li G."/>
            <person name="Viehrig K."/>
            <person name="Ye F."/>
            <person name="Su P."/>
            <person name="Kiefer A.F."/>
            <person name="Nichols A."/>
            <person name="Cepeda A.J."/>
            <person name="Yan W."/>
            <person name="Fan B."/>
            <person name="Jiang Y."/>
            <person name="Adhikari A."/>
            <person name="Zheng C.-J."/>
            <person name="Schuster L."/>
            <person name="Cowan T.M."/>
            <person name="Smanski M.J."/>
            <person name="Chevrette M.G."/>
            <person name="De Carvalho L.P.S."/>
            <person name="Shen B."/>
        </authorList>
    </citation>
    <scope>NUCLEOTIDE SEQUENCE [LARGE SCALE GENOMIC DNA]</scope>
    <source>
        <strain evidence="4 5">NPDC002593</strain>
    </source>
</reference>
<dbReference type="EMBL" id="JBIAQY010000024">
    <property type="protein sequence ID" value="MFF3574167.1"/>
    <property type="molecule type" value="Genomic_DNA"/>
</dbReference>
<dbReference type="PANTHER" id="PTHR43841">
    <property type="entry name" value="3-HYDROXYACYL-THIOESTER DEHYDRATASE HTDX-RELATED"/>
    <property type="match status" value="1"/>
</dbReference>
<dbReference type="RefSeq" id="WP_040828660.1">
    <property type="nucleotide sequence ID" value="NZ_JBIAQY010000024.1"/>
</dbReference>
<dbReference type="CDD" id="cd03453">
    <property type="entry name" value="SAV4209_like"/>
    <property type="match status" value="1"/>
</dbReference>
<sequence length="347" mass="37837">MPQLAPEASATTELVGQNFRIRDHYDVGREKVREFARAVQNNHPAHRFEDEAAKLGHRNILAPPTFAAVIGMTITQALLDSTLTQYDLSQILQTDQLFEIHRPLVVGRCTTSQAKIESIRQVRGNDFVTVRATLIDEDGEVAVVATVTIVARLGQEVDSDIVRLVEGLVMQRRESTEADPEVLIPITEEQAVIVPPLARSRRNTEVHTIPRFEELAVGDELPIGRMQLTRGDLVNYAGVAADPNPIHYSDRAAELAGLPTVVAHGLLTMGLGAEYLSSWLGDPTAVESYSVRFAGLVPVEATAPARIEFTAKVKSLDPERRTATLLLSGTSAGKKLFGRAIAVVQLS</sequence>
<dbReference type="Gene3D" id="3.10.129.10">
    <property type="entry name" value="Hotdog Thioesterase"/>
    <property type="match status" value="2"/>
</dbReference>
<organism evidence="4 5">
    <name type="scientific">Nocardia jiangxiensis</name>
    <dbReference type="NCBI Taxonomy" id="282685"/>
    <lineage>
        <taxon>Bacteria</taxon>
        <taxon>Bacillati</taxon>
        <taxon>Actinomycetota</taxon>
        <taxon>Actinomycetes</taxon>
        <taxon>Mycobacteriales</taxon>
        <taxon>Nocardiaceae</taxon>
        <taxon>Nocardia</taxon>
    </lineage>
</organism>
<dbReference type="InterPro" id="IPR029069">
    <property type="entry name" value="HotDog_dom_sf"/>
</dbReference>
<keyword evidence="5" id="KW-1185">Reference proteome</keyword>
<dbReference type="NCBIfam" id="NF040620">
    <property type="entry name" value="fused_HadA_HadB"/>
    <property type="match status" value="1"/>
</dbReference>
<dbReference type="Proteomes" id="UP001601992">
    <property type="component" value="Unassembled WGS sequence"/>
</dbReference>
<dbReference type="CDD" id="cd03441">
    <property type="entry name" value="R_hydratase_like"/>
    <property type="match status" value="1"/>
</dbReference>
<comment type="caution">
    <text evidence="4">The sequence shown here is derived from an EMBL/GenBank/DDBJ whole genome shotgun (WGS) entry which is preliminary data.</text>
</comment>